<feature type="region of interest" description="Disordered" evidence="6">
    <location>
        <begin position="1"/>
        <end position="48"/>
    </location>
</feature>
<dbReference type="PANTHER" id="PTHR46481">
    <property type="entry name" value="ZINC FINGER BED DOMAIN-CONTAINING PROTEIN 4"/>
    <property type="match status" value="1"/>
</dbReference>
<feature type="compositionally biased region" description="Acidic residues" evidence="6">
    <location>
        <begin position="260"/>
        <end position="285"/>
    </location>
</feature>
<proteinExistence type="predicted"/>
<comment type="subcellular location">
    <subcellularLocation>
        <location evidence="1">Nucleus</location>
    </subcellularLocation>
</comment>
<accession>A0AAW0EEP6</accession>
<dbReference type="PANTHER" id="PTHR46481:SF10">
    <property type="entry name" value="ZINC FINGER BED DOMAIN-CONTAINING PROTEIN 39"/>
    <property type="match status" value="1"/>
</dbReference>
<dbReference type="GO" id="GO:0008270">
    <property type="term" value="F:zinc ion binding"/>
    <property type="evidence" value="ECO:0007669"/>
    <property type="project" value="UniProtKB-KW"/>
</dbReference>
<keyword evidence="5" id="KW-0539">Nucleus</keyword>
<keyword evidence="4" id="KW-0862">Zinc</keyword>
<gene>
    <name evidence="7" type="ORF">VNI00_000075</name>
</gene>
<reference evidence="7 8" key="1">
    <citation type="submission" date="2024-01" db="EMBL/GenBank/DDBJ databases">
        <title>A draft genome for a cacao thread blight-causing isolate of Paramarasmius palmivorus.</title>
        <authorList>
            <person name="Baruah I.K."/>
            <person name="Bukari Y."/>
            <person name="Amoako-Attah I."/>
            <person name="Meinhardt L.W."/>
            <person name="Bailey B.A."/>
            <person name="Cohen S.P."/>
        </authorList>
    </citation>
    <scope>NUCLEOTIDE SEQUENCE [LARGE SCALE GENOMIC DNA]</scope>
    <source>
        <strain evidence="7 8">GH-12</strain>
    </source>
</reference>
<dbReference type="GO" id="GO:0005634">
    <property type="term" value="C:nucleus"/>
    <property type="evidence" value="ECO:0007669"/>
    <property type="project" value="UniProtKB-SubCell"/>
</dbReference>
<dbReference type="SUPFAM" id="SSF53098">
    <property type="entry name" value="Ribonuclease H-like"/>
    <property type="match status" value="1"/>
</dbReference>
<evidence type="ECO:0000313" key="8">
    <source>
        <dbReference type="Proteomes" id="UP001383192"/>
    </source>
</evidence>
<evidence type="ECO:0000313" key="7">
    <source>
        <dbReference type="EMBL" id="KAK7062587.1"/>
    </source>
</evidence>
<evidence type="ECO:0000256" key="3">
    <source>
        <dbReference type="ARBA" id="ARBA00022771"/>
    </source>
</evidence>
<keyword evidence="8" id="KW-1185">Reference proteome</keyword>
<sequence>MTRGRKRTRNESSPPASSQGASPIVLSDDEANTQQLPSKKTQKEISSIKKPAARDAAFKALYPGKSDVEILEAQIQEWDNSSLCNTYKHFDLTKITMEISKGVMKNPSTFVTRPRFDSSTSNLAKHLKLCMGKIATPENTIQQYAVGSAYDKGQFRFKGAIPELRSFILDFIALHEKHEGEYLSQKFVESLARFGIQDKAFGLIGNNASNNEKMVEYIGKALPTTPAGATSRVQCLLHIMNLVIVATVSPFTIKSKTSSNDDEVEEIGAKEEQEEDEEDEEDAEHEDPAQDAVDAAILEDPDLDDEVAALLAERALILPDVTDEERKLAHSAFLKSRAVARKIHWSWPLKVELKRICEREGWDYKTLKWLITTRWNSLHKMISSHLGLRHALDELCNPPEYNNKGLPHKGTKSKKKSPLNKFKMSEEEWELFEAIEPLLLEFVQAMQAMETNKRPLLQDVICIIDKLNNKLEAFVTDTVKLLGLTILDKYYAKTDDSVIYRAAMLLHPRMKTSYFTKAAWPDEWVNSAKAVL</sequence>
<name>A0AAW0EEP6_9AGAR</name>
<evidence type="ECO:0000256" key="1">
    <source>
        <dbReference type="ARBA" id="ARBA00004123"/>
    </source>
</evidence>
<comment type="caution">
    <text evidence="7">The sequence shown here is derived from an EMBL/GenBank/DDBJ whole genome shotgun (WGS) entry which is preliminary data.</text>
</comment>
<evidence type="ECO:0000256" key="2">
    <source>
        <dbReference type="ARBA" id="ARBA00022723"/>
    </source>
</evidence>
<dbReference type="EMBL" id="JAYKXP010000001">
    <property type="protein sequence ID" value="KAK7062587.1"/>
    <property type="molecule type" value="Genomic_DNA"/>
</dbReference>
<feature type="compositionally biased region" description="Low complexity" evidence="6">
    <location>
        <begin position="12"/>
        <end position="23"/>
    </location>
</feature>
<dbReference type="InterPro" id="IPR052035">
    <property type="entry name" value="ZnF_BED_domain_contain"/>
</dbReference>
<dbReference type="AlphaFoldDB" id="A0AAW0EEP6"/>
<keyword evidence="3" id="KW-0863">Zinc-finger</keyword>
<dbReference type="InterPro" id="IPR012337">
    <property type="entry name" value="RNaseH-like_sf"/>
</dbReference>
<feature type="region of interest" description="Disordered" evidence="6">
    <location>
        <begin position="255"/>
        <end position="289"/>
    </location>
</feature>
<keyword evidence="2" id="KW-0479">Metal-binding</keyword>
<dbReference type="Proteomes" id="UP001383192">
    <property type="component" value="Unassembled WGS sequence"/>
</dbReference>
<organism evidence="7 8">
    <name type="scientific">Paramarasmius palmivorus</name>
    <dbReference type="NCBI Taxonomy" id="297713"/>
    <lineage>
        <taxon>Eukaryota</taxon>
        <taxon>Fungi</taxon>
        <taxon>Dikarya</taxon>
        <taxon>Basidiomycota</taxon>
        <taxon>Agaricomycotina</taxon>
        <taxon>Agaricomycetes</taxon>
        <taxon>Agaricomycetidae</taxon>
        <taxon>Agaricales</taxon>
        <taxon>Marasmiineae</taxon>
        <taxon>Marasmiaceae</taxon>
        <taxon>Paramarasmius</taxon>
    </lineage>
</organism>
<evidence type="ECO:0000256" key="6">
    <source>
        <dbReference type="SAM" id="MobiDB-lite"/>
    </source>
</evidence>
<evidence type="ECO:0000256" key="5">
    <source>
        <dbReference type="ARBA" id="ARBA00023242"/>
    </source>
</evidence>
<protein>
    <submittedName>
        <fullName evidence="7">Uncharacterized protein</fullName>
    </submittedName>
</protein>
<evidence type="ECO:0000256" key="4">
    <source>
        <dbReference type="ARBA" id="ARBA00022833"/>
    </source>
</evidence>